<protein>
    <recommendedName>
        <fullName evidence="4">DUF3087 domain-containing protein</fullName>
    </recommendedName>
</protein>
<dbReference type="InterPro" id="IPR021438">
    <property type="entry name" value="DUF3087"/>
</dbReference>
<keyword evidence="1" id="KW-0812">Transmembrane</keyword>
<name>A0ABY1S109_9GAMM</name>
<feature type="transmembrane region" description="Helical" evidence="1">
    <location>
        <begin position="52"/>
        <end position="75"/>
    </location>
</feature>
<evidence type="ECO:0000256" key="1">
    <source>
        <dbReference type="SAM" id="Phobius"/>
    </source>
</evidence>
<feature type="transmembrane region" description="Helical" evidence="1">
    <location>
        <begin position="24"/>
        <end position="46"/>
    </location>
</feature>
<gene>
    <name evidence="2" type="ORF">SAMN04487964_10926</name>
</gene>
<comment type="caution">
    <text evidence="2">The sequence shown here is derived from an EMBL/GenBank/DDBJ whole genome shotgun (WGS) entry which is preliminary data.</text>
</comment>
<accession>A0ABY1S109</accession>
<keyword evidence="3" id="KW-1185">Reference proteome</keyword>
<sequence length="181" mass="20829">MSDIFTLESRNPEQYRQETRKSNLIVMATFAILAMTLATLSVRIFGSPEGGNFIWNLAGVLSGVIATTLVFKGYYWQQPWMDSARYGWQLKRSLMSVTNILHAVKDGVERNDHTALKVMRFYHLGLEQMYRLENNESELRDLQTESQAHLDRLLALGIAPEQTSLDPAWIEQLKPPKRTKR</sequence>
<evidence type="ECO:0000313" key="3">
    <source>
        <dbReference type="Proteomes" id="UP001159257"/>
    </source>
</evidence>
<keyword evidence="1" id="KW-0472">Membrane</keyword>
<reference evidence="2 3" key="1">
    <citation type="submission" date="2017-05" db="EMBL/GenBank/DDBJ databases">
        <authorList>
            <person name="Varghese N."/>
            <person name="Submissions S."/>
        </authorList>
    </citation>
    <scope>NUCLEOTIDE SEQUENCE [LARGE SCALE GENOMIC DNA]</scope>
    <source>
        <strain evidence="2 3">CGMCC 1.7287</strain>
    </source>
</reference>
<dbReference type="RefSeq" id="WP_239041403.1">
    <property type="nucleotide sequence ID" value="NZ_BAAAEY010000009.1"/>
</dbReference>
<proteinExistence type="predicted"/>
<evidence type="ECO:0000313" key="2">
    <source>
        <dbReference type="EMBL" id="SMR75364.1"/>
    </source>
</evidence>
<dbReference type="Pfam" id="PF11286">
    <property type="entry name" value="DUF3087"/>
    <property type="match status" value="1"/>
</dbReference>
<organism evidence="2 3">
    <name type="scientific">Marinobacterium sediminicola</name>
    <dbReference type="NCBI Taxonomy" id="518898"/>
    <lineage>
        <taxon>Bacteria</taxon>
        <taxon>Pseudomonadati</taxon>
        <taxon>Pseudomonadota</taxon>
        <taxon>Gammaproteobacteria</taxon>
        <taxon>Oceanospirillales</taxon>
        <taxon>Oceanospirillaceae</taxon>
        <taxon>Marinobacterium</taxon>
    </lineage>
</organism>
<evidence type="ECO:0008006" key="4">
    <source>
        <dbReference type="Google" id="ProtNLM"/>
    </source>
</evidence>
<dbReference type="EMBL" id="FXWV01000009">
    <property type="protein sequence ID" value="SMR75364.1"/>
    <property type="molecule type" value="Genomic_DNA"/>
</dbReference>
<keyword evidence="1" id="KW-1133">Transmembrane helix</keyword>
<dbReference type="Proteomes" id="UP001159257">
    <property type="component" value="Unassembled WGS sequence"/>
</dbReference>